<feature type="domain" description="CRM" evidence="2">
    <location>
        <begin position="1"/>
        <end position="89"/>
    </location>
</feature>
<dbReference type="SUPFAM" id="SSF75471">
    <property type="entry name" value="YhbY-like"/>
    <property type="match status" value="1"/>
</dbReference>
<evidence type="ECO:0000313" key="3">
    <source>
        <dbReference type="EMBL" id="KKK93804.1"/>
    </source>
</evidence>
<keyword evidence="1" id="KW-0694">RNA-binding</keyword>
<dbReference type="Gene3D" id="3.30.110.60">
    <property type="entry name" value="YhbY-like"/>
    <property type="match status" value="1"/>
</dbReference>
<protein>
    <recommendedName>
        <fullName evidence="2">CRM domain-containing protein</fullName>
    </recommendedName>
</protein>
<dbReference type="AlphaFoldDB" id="A0A0F9BTR2"/>
<evidence type="ECO:0000256" key="1">
    <source>
        <dbReference type="ARBA" id="ARBA00022884"/>
    </source>
</evidence>
<evidence type="ECO:0000259" key="2">
    <source>
        <dbReference type="PROSITE" id="PS51295"/>
    </source>
</evidence>
<dbReference type="Pfam" id="PF01985">
    <property type="entry name" value="CRS1_YhbY"/>
    <property type="match status" value="1"/>
</dbReference>
<dbReference type="PROSITE" id="PS51295">
    <property type="entry name" value="CRM"/>
    <property type="match status" value="1"/>
</dbReference>
<reference evidence="3" key="1">
    <citation type="journal article" date="2015" name="Nature">
        <title>Complex archaea that bridge the gap between prokaryotes and eukaryotes.</title>
        <authorList>
            <person name="Spang A."/>
            <person name="Saw J.H."/>
            <person name="Jorgensen S.L."/>
            <person name="Zaremba-Niedzwiedzka K."/>
            <person name="Martijn J."/>
            <person name="Lind A.E."/>
            <person name="van Eijk R."/>
            <person name="Schleper C."/>
            <person name="Guy L."/>
            <person name="Ettema T.J."/>
        </authorList>
    </citation>
    <scope>NUCLEOTIDE SEQUENCE</scope>
</reference>
<comment type="caution">
    <text evidence="3">The sequence shown here is derived from an EMBL/GenBank/DDBJ whole genome shotgun (WGS) entry which is preliminary data.</text>
</comment>
<sequence>MDYKEEFKKTLISPPHCILGKKGISNKFIEHVILLLKRYKIIKVKALKTVANKSNIKEIAIEVSRETNSYLIDVRGRIFILSLKKFEKI</sequence>
<dbReference type="SMART" id="SM01103">
    <property type="entry name" value="CRS1_YhbY"/>
    <property type="match status" value="1"/>
</dbReference>
<organism evidence="3">
    <name type="scientific">marine sediment metagenome</name>
    <dbReference type="NCBI Taxonomy" id="412755"/>
    <lineage>
        <taxon>unclassified sequences</taxon>
        <taxon>metagenomes</taxon>
        <taxon>ecological metagenomes</taxon>
    </lineage>
</organism>
<dbReference type="InterPro" id="IPR001890">
    <property type="entry name" value="RNA-binding_CRM"/>
</dbReference>
<dbReference type="EMBL" id="LAZR01047619">
    <property type="protein sequence ID" value="KKK93804.1"/>
    <property type="molecule type" value="Genomic_DNA"/>
</dbReference>
<accession>A0A0F9BTR2</accession>
<dbReference type="GO" id="GO:0003723">
    <property type="term" value="F:RNA binding"/>
    <property type="evidence" value="ECO:0007669"/>
    <property type="project" value="UniProtKB-KW"/>
</dbReference>
<dbReference type="InterPro" id="IPR035920">
    <property type="entry name" value="YhbY-like_sf"/>
</dbReference>
<name>A0A0F9BTR2_9ZZZZ</name>
<gene>
    <name evidence="3" type="ORF">LCGC14_2689230</name>
</gene>
<proteinExistence type="predicted"/>